<name>A0ABQ2GQX2_9DEIO</name>
<reference evidence="2" key="1">
    <citation type="journal article" date="2019" name="Int. J. Syst. Evol. Microbiol.">
        <title>The Global Catalogue of Microorganisms (GCM) 10K type strain sequencing project: providing services to taxonomists for standard genome sequencing and annotation.</title>
        <authorList>
            <consortium name="The Broad Institute Genomics Platform"/>
            <consortium name="The Broad Institute Genome Sequencing Center for Infectious Disease"/>
            <person name="Wu L."/>
            <person name="Ma J."/>
        </authorList>
    </citation>
    <scope>NUCLEOTIDE SEQUENCE [LARGE SCALE GENOMIC DNA]</scope>
    <source>
        <strain evidence="2">JCM 15443</strain>
    </source>
</reference>
<comment type="caution">
    <text evidence="1">The sequence shown here is derived from an EMBL/GenBank/DDBJ whole genome shotgun (WGS) entry which is preliminary data.</text>
</comment>
<dbReference type="CDD" id="cd01983">
    <property type="entry name" value="SIMIBI"/>
    <property type="match status" value="1"/>
</dbReference>
<proteinExistence type="predicted"/>
<evidence type="ECO:0000313" key="1">
    <source>
        <dbReference type="EMBL" id="GGM07388.1"/>
    </source>
</evidence>
<evidence type="ECO:0008006" key="3">
    <source>
        <dbReference type="Google" id="ProtNLM"/>
    </source>
</evidence>
<organism evidence="1 2">
    <name type="scientific">Deinococcus aerophilus</name>
    <dbReference type="NCBI Taxonomy" id="522488"/>
    <lineage>
        <taxon>Bacteria</taxon>
        <taxon>Thermotogati</taxon>
        <taxon>Deinococcota</taxon>
        <taxon>Deinococci</taxon>
        <taxon>Deinococcales</taxon>
        <taxon>Deinococcaceae</taxon>
        <taxon>Deinococcus</taxon>
    </lineage>
</organism>
<accession>A0ABQ2GQX2</accession>
<protein>
    <recommendedName>
        <fullName evidence="3">Tetratricopeptide repeat protein</fullName>
    </recommendedName>
</protein>
<dbReference type="Gene3D" id="1.25.40.10">
    <property type="entry name" value="Tetratricopeptide repeat domain"/>
    <property type="match status" value="1"/>
</dbReference>
<dbReference type="SUPFAM" id="SSF52540">
    <property type="entry name" value="P-loop containing nucleoside triphosphate hydrolases"/>
    <property type="match status" value="1"/>
</dbReference>
<dbReference type="SUPFAM" id="SSF48452">
    <property type="entry name" value="TPR-like"/>
    <property type="match status" value="1"/>
</dbReference>
<gene>
    <name evidence="1" type="ORF">GCM10010841_14540</name>
</gene>
<dbReference type="InterPro" id="IPR027417">
    <property type="entry name" value="P-loop_NTPase"/>
</dbReference>
<dbReference type="Proteomes" id="UP000661918">
    <property type="component" value="Unassembled WGS sequence"/>
</dbReference>
<sequence>MDWKAALADLRAHLPPAPGGSGPVRGSLRWLEAEMQARGARPTAVRNIIYRDIGTAADRAALAAILAALAAEAGRPWAQAAPGDHPPTPPLPTELELLGRSKKRAYKQFLAGVRAGRAPRLIVTGRAGAGKTVLLDSVAQALAGDGQPVTRLFLSGEVGGTLELPATPGTSYAQLAAAQAEAVRRQLPGTGTLLVRVTDDLEFGGGPPRLSDGSAISPARWAAEYLLRAAAPGVAVLLALEQVSAPDLAALGPRPPEVIALHPPTPAEARTYLMARLGVTHPEAERLVAETGRHLDRLSLLVRLSGGEAAQGAGDLLADPHIAELAGAAAALNASGVHAPGAPWPPELLHAALGSELRRLPPHARALLAGSDALGWTPTPALRAAWPGVAAPARAEALRRVAGTSVPGLRPFRLSAMAALNDWEALAAQIRAHPDDARWLPPLWPVIRQGADGDSREQLARAVITHHAGRGEYHEPRLRDALFTLLESPRPQVRAWGRVKLAESSLEAGNMSAARTQLDHPDVSAMGGHDLWAVTAQADALLVEAALARWAGDLDAATRAAADPRADAGGPRTPLWRGLIAKDAGRWEEAMRALASVPASSPLLSARARYQEGDLRLRLGQPAAALEALRDAVVRLEAAGGAPEEVARVLARSATALRRLGQPAEGHTLLERALAVMPHDPRRHADGVPRARLLSEGVPILLALGRPNEALAAAAHALALLERGSARPAETHYRQRRTEYRVALSYLTRGLGNAYLQPLSGPDHDHPDLRHARDRLDALTASAPPASDREKILLFDMYLSRALAEPDPGRAGEDVARAVEMAAHPYEEAQARAMRAEVRLRARQPDLALADLNRAHALLRRVAPLRGGPPDPGLQAQLLTLEASATLTDAAPDSAVATVHWLREALADPALTPFRAGVWRAVGRALETQNIPGAWGVLRALHPRHAGSLAGWRPADALWLLEQPEST</sequence>
<evidence type="ECO:0000313" key="2">
    <source>
        <dbReference type="Proteomes" id="UP000661918"/>
    </source>
</evidence>
<dbReference type="EMBL" id="BMOM01000008">
    <property type="protein sequence ID" value="GGM07388.1"/>
    <property type="molecule type" value="Genomic_DNA"/>
</dbReference>
<dbReference type="RefSeq" id="WP_188902903.1">
    <property type="nucleotide sequence ID" value="NZ_BMOM01000008.1"/>
</dbReference>
<keyword evidence="2" id="KW-1185">Reference proteome</keyword>
<dbReference type="InterPro" id="IPR011990">
    <property type="entry name" value="TPR-like_helical_dom_sf"/>
</dbReference>